<sequence length="50" mass="5650">MAEKKPETKVEHESIIFRSPSGHRYELSFSDSGNPVTKYLEPEPAASDEK</sequence>
<gene>
    <name evidence="2" type="ORF">ACFPQ4_23440</name>
</gene>
<dbReference type="EMBL" id="JBHSNC010000057">
    <property type="protein sequence ID" value="MFC5532381.1"/>
    <property type="molecule type" value="Genomic_DNA"/>
</dbReference>
<feature type="region of interest" description="Disordered" evidence="1">
    <location>
        <begin position="28"/>
        <end position="50"/>
    </location>
</feature>
<reference evidence="3" key="1">
    <citation type="journal article" date="2019" name="Int. J. Syst. Evol. Microbiol.">
        <title>The Global Catalogue of Microorganisms (GCM) 10K type strain sequencing project: providing services to taxonomists for standard genome sequencing and annotation.</title>
        <authorList>
            <consortium name="The Broad Institute Genomics Platform"/>
            <consortium name="The Broad Institute Genome Sequencing Center for Infectious Disease"/>
            <person name="Wu L."/>
            <person name="Ma J."/>
        </authorList>
    </citation>
    <scope>NUCLEOTIDE SEQUENCE [LARGE SCALE GENOMIC DNA]</scope>
    <source>
        <strain evidence="3">CGMCC 1.18578</strain>
    </source>
</reference>
<protein>
    <submittedName>
        <fullName evidence="2">Uncharacterized protein</fullName>
    </submittedName>
</protein>
<proteinExistence type="predicted"/>
<keyword evidence="3" id="KW-1185">Reference proteome</keyword>
<comment type="caution">
    <text evidence="2">The sequence shown here is derived from an EMBL/GenBank/DDBJ whole genome shotgun (WGS) entry which is preliminary data.</text>
</comment>
<dbReference type="Proteomes" id="UP001596108">
    <property type="component" value="Unassembled WGS sequence"/>
</dbReference>
<evidence type="ECO:0000313" key="3">
    <source>
        <dbReference type="Proteomes" id="UP001596108"/>
    </source>
</evidence>
<accession>A0ABW0R574</accession>
<evidence type="ECO:0000313" key="2">
    <source>
        <dbReference type="EMBL" id="MFC5532381.1"/>
    </source>
</evidence>
<evidence type="ECO:0000256" key="1">
    <source>
        <dbReference type="SAM" id="MobiDB-lite"/>
    </source>
</evidence>
<organism evidence="2 3">
    <name type="scientific">Cohnella yongneupensis</name>
    <dbReference type="NCBI Taxonomy" id="425006"/>
    <lineage>
        <taxon>Bacteria</taxon>
        <taxon>Bacillati</taxon>
        <taxon>Bacillota</taxon>
        <taxon>Bacilli</taxon>
        <taxon>Bacillales</taxon>
        <taxon>Paenibacillaceae</taxon>
        <taxon>Cohnella</taxon>
    </lineage>
</organism>
<name>A0ABW0R574_9BACL</name>
<dbReference type="RefSeq" id="WP_378114341.1">
    <property type="nucleotide sequence ID" value="NZ_JBHSNC010000057.1"/>
</dbReference>